<gene>
    <name evidence="2" type="ORF">QBC36DRAFT_316258</name>
</gene>
<keyword evidence="3" id="KW-1185">Reference proteome</keyword>
<name>A0AAN6VWD5_9PEZI</name>
<proteinExistence type="predicted"/>
<organism evidence="2 3">
    <name type="scientific">Triangularia setosa</name>
    <dbReference type="NCBI Taxonomy" id="2587417"/>
    <lineage>
        <taxon>Eukaryota</taxon>
        <taxon>Fungi</taxon>
        <taxon>Dikarya</taxon>
        <taxon>Ascomycota</taxon>
        <taxon>Pezizomycotina</taxon>
        <taxon>Sordariomycetes</taxon>
        <taxon>Sordariomycetidae</taxon>
        <taxon>Sordariales</taxon>
        <taxon>Podosporaceae</taxon>
        <taxon>Triangularia</taxon>
    </lineage>
</organism>
<protein>
    <submittedName>
        <fullName evidence="2">Uncharacterized protein</fullName>
    </submittedName>
</protein>
<dbReference type="EMBL" id="MU866697">
    <property type="protein sequence ID" value="KAK4170943.1"/>
    <property type="molecule type" value="Genomic_DNA"/>
</dbReference>
<reference evidence="2" key="2">
    <citation type="submission" date="2023-05" db="EMBL/GenBank/DDBJ databases">
        <authorList>
            <consortium name="Lawrence Berkeley National Laboratory"/>
            <person name="Steindorff A."/>
            <person name="Hensen N."/>
            <person name="Bonometti L."/>
            <person name="Westerberg I."/>
            <person name="Brannstrom I.O."/>
            <person name="Guillou S."/>
            <person name="Cros-Aarteil S."/>
            <person name="Calhoun S."/>
            <person name="Haridas S."/>
            <person name="Kuo A."/>
            <person name="Mondo S."/>
            <person name="Pangilinan J."/>
            <person name="Riley R."/>
            <person name="Labutti K."/>
            <person name="Andreopoulos B."/>
            <person name="Lipzen A."/>
            <person name="Chen C."/>
            <person name="Yanf M."/>
            <person name="Daum C."/>
            <person name="Ng V."/>
            <person name="Clum A."/>
            <person name="Ohm R."/>
            <person name="Martin F."/>
            <person name="Silar P."/>
            <person name="Natvig D."/>
            <person name="Lalanne C."/>
            <person name="Gautier V."/>
            <person name="Ament-Velasquez S.L."/>
            <person name="Kruys A."/>
            <person name="Hutchinson M.I."/>
            <person name="Powell A.J."/>
            <person name="Barry K."/>
            <person name="Miller A.N."/>
            <person name="Grigoriev I.V."/>
            <person name="Debuchy R."/>
            <person name="Gladieux P."/>
            <person name="Thoren M.H."/>
            <person name="Johannesson H."/>
        </authorList>
    </citation>
    <scope>NUCLEOTIDE SEQUENCE</scope>
    <source>
        <strain evidence="2">CBS 892.96</strain>
    </source>
</reference>
<sequence length="153" mass="16171">MKTSAIFSAFVALASFVVAAPAPGVSPVAIAARGLEPSPPPLSYQQVAPIVDAGEAAAAKREIEARQGVYVTINIYWSGGGGWIGPVNRGACADLVSSWKNVISSFGPDSPLVCWIYDGDWCTGDWYGPIYNPGIADLTTVGFNDRINSFICW</sequence>
<feature type="signal peptide" evidence="1">
    <location>
        <begin position="1"/>
        <end position="19"/>
    </location>
</feature>
<dbReference type="AlphaFoldDB" id="A0AAN6VWD5"/>
<comment type="caution">
    <text evidence="2">The sequence shown here is derived from an EMBL/GenBank/DDBJ whole genome shotgun (WGS) entry which is preliminary data.</text>
</comment>
<keyword evidence="1" id="KW-0732">Signal</keyword>
<dbReference type="Proteomes" id="UP001302321">
    <property type="component" value="Unassembled WGS sequence"/>
</dbReference>
<feature type="chain" id="PRO_5042974031" evidence="1">
    <location>
        <begin position="20"/>
        <end position="153"/>
    </location>
</feature>
<evidence type="ECO:0000313" key="3">
    <source>
        <dbReference type="Proteomes" id="UP001302321"/>
    </source>
</evidence>
<accession>A0AAN6VWD5</accession>
<reference evidence="2" key="1">
    <citation type="journal article" date="2023" name="Mol. Phylogenet. Evol.">
        <title>Genome-scale phylogeny and comparative genomics of the fungal order Sordariales.</title>
        <authorList>
            <person name="Hensen N."/>
            <person name="Bonometti L."/>
            <person name="Westerberg I."/>
            <person name="Brannstrom I.O."/>
            <person name="Guillou S."/>
            <person name="Cros-Aarteil S."/>
            <person name="Calhoun S."/>
            <person name="Haridas S."/>
            <person name="Kuo A."/>
            <person name="Mondo S."/>
            <person name="Pangilinan J."/>
            <person name="Riley R."/>
            <person name="LaButti K."/>
            <person name="Andreopoulos B."/>
            <person name="Lipzen A."/>
            <person name="Chen C."/>
            <person name="Yan M."/>
            <person name="Daum C."/>
            <person name="Ng V."/>
            <person name="Clum A."/>
            <person name="Steindorff A."/>
            <person name="Ohm R.A."/>
            <person name="Martin F."/>
            <person name="Silar P."/>
            <person name="Natvig D.O."/>
            <person name="Lalanne C."/>
            <person name="Gautier V."/>
            <person name="Ament-Velasquez S.L."/>
            <person name="Kruys A."/>
            <person name="Hutchinson M.I."/>
            <person name="Powell A.J."/>
            <person name="Barry K."/>
            <person name="Miller A.N."/>
            <person name="Grigoriev I.V."/>
            <person name="Debuchy R."/>
            <person name="Gladieux P."/>
            <person name="Hiltunen Thoren M."/>
            <person name="Johannesson H."/>
        </authorList>
    </citation>
    <scope>NUCLEOTIDE SEQUENCE</scope>
    <source>
        <strain evidence="2">CBS 892.96</strain>
    </source>
</reference>
<evidence type="ECO:0000256" key="1">
    <source>
        <dbReference type="SAM" id="SignalP"/>
    </source>
</evidence>
<evidence type="ECO:0000313" key="2">
    <source>
        <dbReference type="EMBL" id="KAK4170943.1"/>
    </source>
</evidence>